<dbReference type="GO" id="GO:0006979">
    <property type="term" value="P:response to oxidative stress"/>
    <property type="evidence" value="ECO:0007669"/>
    <property type="project" value="InterPro"/>
</dbReference>
<dbReference type="Gene3D" id="1.10.520.10">
    <property type="match status" value="1"/>
</dbReference>
<sequence>MDVVSGLKFEGKHEEFGCDASILLDDTAAFKGEKNANPNRNSLRGFEVIDTIKTQVEAACPKVVSCADILAIAAREGVFQVGGPTWTVPLGRRDARTASQSAAPTSSLSTLNLHVLRKRPKRRRHDGALGQPHNWPSTFAATCPASGDDANLAPLDVQTPSRFNNNYYVNLVARRGLLTRIRNCLTVDHRCVSEL</sequence>
<evidence type="ECO:0000256" key="10">
    <source>
        <dbReference type="RuleBase" id="RU004241"/>
    </source>
</evidence>
<feature type="domain" description="Plant heme peroxidase family profile" evidence="11">
    <location>
        <begin position="17"/>
        <end position="179"/>
    </location>
</feature>
<keyword evidence="4" id="KW-0575">Peroxidase</keyword>
<feature type="binding site" evidence="9">
    <location>
        <position position="21"/>
    </location>
    <ligand>
        <name>Ca(2+)</name>
        <dbReference type="ChEBI" id="CHEBI:29108"/>
        <label>1</label>
    </ligand>
</feature>
<dbReference type="SUPFAM" id="SSF48113">
    <property type="entry name" value="Heme-dependent peroxidases"/>
    <property type="match status" value="1"/>
</dbReference>
<evidence type="ECO:0000313" key="12">
    <source>
        <dbReference type="EMBL" id="KAK4357151.1"/>
    </source>
</evidence>
<evidence type="ECO:0000256" key="3">
    <source>
        <dbReference type="ARBA" id="ARBA00012313"/>
    </source>
</evidence>
<evidence type="ECO:0000256" key="6">
    <source>
        <dbReference type="ARBA" id="ARBA00022723"/>
    </source>
</evidence>
<evidence type="ECO:0000256" key="4">
    <source>
        <dbReference type="ARBA" id="ARBA00022559"/>
    </source>
</evidence>
<dbReference type="EC" id="1.11.1.7" evidence="3"/>
<dbReference type="PRINTS" id="PR00458">
    <property type="entry name" value="PEROXIDASE"/>
</dbReference>
<evidence type="ECO:0000259" key="11">
    <source>
        <dbReference type="PROSITE" id="PS50873"/>
    </source>
</evidence>
<evidence type="ECO:0000256" key="7">
    <source>
        <dbReference type="ARBA" id="ARBA00023002"/>
    </source>
</evidence>
<protein>
    <recommendedName>
        <fullName evidence="3">peroxidase</fullName>
        <ecNumber evidence="3">1.11.1.7</ecNumber>
    </recommendedName>
</protein>
<feature type="binding site" evidence="9">
    <location>
        <position position="159"/>
    </location>
    <ligand>
        <name>Ca(2+)</name>
        <dbReference type="ChEBI" id="CHEBI:29108"/>
        <label>2</label>
    </ligand>
</feature>
<gene>
    <name evidence="12" type="ORF">RND71_022761</name>
</gene>
<dbReference type="InterPro" id="IPR000823">
    <property type="entry name" value="Peroxidase_pln"/>
</dbReference>
<dbReference type="EMBL" id="JAVYJV010000012">
    <property type="protein sequence ID" value="KAK4357151.1"/>
    <property type="molecule type" value="Genomic_DNA"/>
</dbReference>
<keyword evidence="13" id="KW-1185">Reference proteome</keyword>
<feature type="binding site" evidence="9">
    <location>
        <position position="17"/>
    </location>
    <ligand>
        <name>Ca(2+)</name>
        <dbReference type="ChEBI" id="CHEBI:29108"/>
        <label>1</label>
    </ligand>
</feature>
<evidence type="ECO:0000313" key="13">
    <source>
        <dbReference type="Proteomes" id="UP001291623"/>
    </source>
</evidence>
<keyword evidence="8" id="KW-0408">Iron</keyword>
<dbReference type="PANTHER" id="PTHR31388:SF5">
    <property type="entry name" value="PEROXIDASE"/>
    <property type="match status" value="1"/>
</dbReference>
<dbReference type="Pfam" id="PF00141">
    <property type="entry name" value="peroxidase"/>
    <property type="match status" value="2"/>
</dbReference>
<dbReference type="Proteomes" id="UP001291623">
    <property type="component" value="Unassembled WGS sequence"/>
</dbReference>
<dbReference type="GO" id="GO:0140825">
    <property type="term" value="F:lactoperoxidase activity"/>
    <property type="evidence" value="ECO:0007669"/>
    <property type="project" value="UniProtKB-EC"/>
</dbReference>
<dbReference type="GO" id="GO:0020037">
    <property type="term" value="F:heme binding"/>
    <property type="evidence" value="ECO:0007669"/>
    <property type="project" value="InterPro"/>
</dbReference>
<organism evidence="12 13">
    <name type="scientific">Anisodus tanguticus</name>
    <dbReference type="NCBI Taxonomy" id="243964"/>
    <lineage>
        <taxon>Eukaryota</taxon>
        <taxon>Viridiplantae</taxon>
        <taxon>Streptophyta</taxon>
        <taxon>Embryophyta</taxon>
        <taxon>Tracheophyta</taxon>
        <taxon>Spermatophyta</taxon>
        <taxon>Magnoliopsida</taxon>
        <taxon>eudicotyledons</taxon>
        <taxon>Gunneridae</taxon>
        <taxon>Pentapetalae</taxon>
        <taxon>asterids</taxon>
        <taxon>lamiids</taxon>
        <taxon>Solanales</taxon>
        <taxon>Solanaceae</taxon>
        <taxon>Solanoideae</taxon>
        <taxon>Hyoscyameae</taxon>
        <taxon>Anisodus</taxon>
    </lineage>
</organism>
<keyword evidence="9" id="KW-0106">Calcium</keyword>
<dbReference type="PROSITE" id="PS50873">
    <property type="entry name" value="PEROXIDASE_4"/>
    <property type="match status" value="1"/>
</dbReference>
<dbReference type="PANTHER" id="PTHR31388">
    <property type="entry name" value="PEROXIDASE 72-RELATED"/>
    <property type="match status" value="1"/>
</dbReference>
<feature type="binding site" evidence="9">
    <location>
        <position position="33"/>
    </location>
    <ligand>
        <name>Ca(2+)</name>
        <dbReference type="ChEBI" id="CHEBI:29108"/>
        <label>1</label>
    </ligand>
</feature>
<accession>A0AAE1RSP6</accession>
<name>A0AAE1RSP6_9SOLA</name>
<proteinExistence type="inferred from homology"/>
<evidence type="ECO:0000256" key="2">
    <source>
        <dbReference type="ARBA" id="ARBA00001970"/>
    </source>
</evidence>
<comment type="similarity">
    <text evidence="10">Belongs to the peroxidase family.</text>
</comment>
<dbReference type="InterPro" id="IPR002016">
    <property type="entry name" value="Haem_peroxidase"/>
</dbReference>
<evidence type="ECO:0000256" key="8">
    <source>
        <dbReference type="ARBA" id="ARBA00023004"/>
    </source>
</evidence>
<dbReference type="GO" id="GO:0046872">
    <property type="term" value="F:metal ion binding"/>
    <property type="evidence" value="ECO:0007669"/>
    <property type="project" value="UniProtKB-KW"/>
</dbReference>
<reference evidence="12" key="1">
    <citation type="submission" date="2023-12" db="EMBL/GenBank/DDBJ databases">
        <title>Genome assembly of Anisodus tanguticus.</title>
        <authorList>
            <person name="Wang Y.-J."/>
        </authorList>
    </citation>
    <scope>NUCLEOTIDE SEQUENCE</scope>
    <source>
        <strain evidence="12">KB-2021</strain>
        <tissue evidence="12">Leaf</tissue>
    </source>
</reference>
<dbReference type="AlphaFoldDB" id="A0AAE1RSP6"/>
<keyword evidence="7" id="KW-0560">Oxidoreductase</keyword>
<feature type="binding site" evidence="9">
    <location>
        <position position="19"/>
    </location>
    <ligand>
        <name>Ca(2+)</name>
        <dbReference type="ChEBI" id="CHEBI:29108"/>
        <label>1</label>
    </ligand>
</feature>
<evidence type="ECO:0000256" key="5">
    <source>
        <dbReference type="ARBA" id="ARBA00022617"/>
    </source>
</evidence>
<dbReference type="PRINTS" id="PR00461">
    <property type="entry name" value="PLPEROXIDASE"/>
</dbReference>
<dbReference type="InterPro" id="IPR010255">
    <property type="entry name" value="Haem_peroxidase_sf"/>
</dbReference>
<comment type="caution">
    <text evidence="12">The sequence shown here is derived from an EMBL/GenBank/DDBJ whole genome shotgun (WGS) entry which is preliminary data.</text>
</comment>
<comment type="catalytic activity">
    <reaction evidence="1">
        <text>2 a phenolic donor + H2O2 = 2 a phenolic radical donor + 2 H2O</text>
        <dbReference type="Rhea" id="RHEA:56136"/>
        <dbReference type="ChEBI" id="CHEBI:15377"/>
        <dbReference type="ChEBI" id="CHEBI:16240"/>
        <dbReference type="ChEBI" id="CHEBI:139520"/>
        <dbReference type="ChEBI" id="CHEBI:139521"/>
        <dbReference type="EC" id="1.11.1.7"/>
    </reaction>
</comment>
<feature type="binding site" evidence="9">
    <location>
        <position position="156"/>
    </location>
    <ligand>
        <name>Ca(2+)</name>
        <dbReference type="ChEBI" id="CHEBI:29108"/>
        <label>2</label>
    </ligand>
</feature>
<comment type="cofactor">
    <cofactor evidence="2">
        <name>heme b</name>
        <dbReference type="ChEBI" id="CHEBI:60344"/>
    </cofactor>
</comment>
<dbReference type="Gene3D" id="1.10.420.10">
    <property type="entry name" value="Peroxidase, domain 2"/>
    <property type="match status" value="1"/>
</dbReference>
<comment type="cofactor">
    <cofactor evidence="9">
        <name>Ca(2+)</name>
        <dbReference type="ChEBI" id="CHEBI:29108"/>
    </cofactor>
    <text evidence="9">Binds 2 calcium ions per subunit.</text>
</comment>
<keyword evidence="6 9" id="KW-0479">Metal-binding</keyword>
<evidence type="ECO:0000256" key="9">
    <source>
        <dbReference type="PIRSR" id="PIRSR600823-3"/>
    </source>
</evidence>
<evidence type="ECO:0000256" key="1">
    <source>
        <dbReference type="ARBA" id="ARBA00000189"/>
    </source>
</evidence>
<keyword evidence="5" id="KW-0349">Heme</keyword>